<evidence type="ECO:0000313" key="2">
    <source>
        <dbReference type="EMBL" id="RAY28977.1"/>
    </source>
</evidence>
<dbReference type="Proteomes" id="UP000250603">
    <property type="component" value="Unassembled WGS sequence"/>
</dbReference>
<evidence type="ECO:0000256" key="1">
    <source>
        <dbReference type="SAM" id="Coils"/>
    </source>
</evidence>
<dbReference type="InterPro" id="IPR010906">
    <property type="entry name" value="Phage_lambda_Nu1_terminase-ssu"/>
</dbReference>
<name>A0ABX9F561_9ENTR</name>
<keyword evidence="1" id="KW-0175">Coiled coil</keyword>
<feature type="coiled-coil region" evidence="1">
    <location>
        <begin position="68"/>
        <end position="95"/>
    </location>
</feature>
<evidence type="ECO:0000313" key="3">
    <source>
        <dbReference type="Proteomes" id="UP000250603"/>
    </source>
</evidence>
<reference evidence="2 3" key="1">
    <citation type="submission" date="2018-06" db="EMBL/GenBank/DDBJ databases">
        <title>ACT-28, a chromosomally-encoded AmpC with carbapenemase activity from Enterobacter kobei.</title>
        <authorList>
            <person name="Jousset A.B."/>
            <person name="Oueslati S."/>
            <person name="Bernabeu S."/>
            <person name="Takissian J."/>
            <person name="Creton E."/>
            <person name="Vogel A."/>
            <person name="Cotellon G."/>
            <person name="Bonnin R.A."/>
            <person name="Dortet L."/>
            <person name="Naas T."/>
        </authorList>
    </citation>
    <scope>NUCLEOTIDE SEQUENCE [LARGE SCALE GENOMIC DNA]</scope>
    <source>
        <strain evidence="2 3">149H6</strain>
    </source>
</reference>
<keyword evidence="3" id="KW-1185">Reference proteome</keyword>
<protein>
    <submittedName>
        <fullName evidence="2">DNA-packaging protein</fullName>
    </submittedName>
</protein>
<organism evidence="2 3">
    <name type="scientific">Enterobacter kobei</name>
    <dbReference type="NCBI Taxonomy" id="208224"/>
    <lineage>
        <taxon>Bacteria</taxon>
        <taxon>Pseudomonadati</taxon>
        <taxon>Pseudomonadota</taxon>
        <taxon>Gammaproteobacteria</taxon>
        <taxon>Enterobacterales</taxon>
        <taxon>Enterobacteriaceae</taxon>
        <taxon>Enterobacter</taxon>
        <taxon>Enterobacter cloacae complex</taxon>
    </lineage>
</organism>
<dbReference type="EMBL" id="QMCK01000013">
    <property type="protein sequence ID" value="RAY28977.1"/>
    <property type="molecule type" value="Genomic_DNA"/>
</dbReference>
<dbReference type="Pfam" id="PF07471">
    <property type="entry name" value="Phage_Nu1"/>
    <property type="match status" value="1"/>
</dbReference>
<sequence>MTQHLLNKKNMAKSCKVGVTAFDKWGIEPVQRAGREALFDVASVLRNRLDNEIGKLISQGDDVDDAELLRARIRLTNAQADAQELKNARESSEVIDTAFCTFVLSRIAGEIASIMDSIPLSVSRRFPELENRHIDFIRQNVIKAMNKAAGLDEIIPDLLTEYNERNS</sequence>
<dbReference type="RefSeq" id="WP_112019029.1">
    <property type="nucleotide sequence ID" value="NZ_QMCK01000013.1"/>
</dbReference>
<gene>
    <name evidence="2" type="ORF">DP181_04305</name>
</gene>
<proteinExistence type="predicted"/>
<accession>A0ABX9F561</accession>
<comment type="caution">
    <text evidence="2">The sequence shown here is derived from an EMBL/GenBank/DDBJ whole genome shotgun (WGS) entry which is preliminary data.</text>
</comment>